<keyword evidence="1" id="KW-0812">Transmembrane</keyword>
<evidence type="ECO:0000313" key="3">
    <source>
        <dbReference type="EMBL" id="MBC8518916.1"/>
    </source>
</evidence>
<feature type="transmembrane region" description="Helical" evidence="1">
    <location>
        <begin position="86"/>
        <end position="111"/>
    </location>
</feature>
<comment type="caution">
    <text evidence="3">The sequence shown here is derived from an EMBL/GenBank/DDBJ whole genome shotgun (WGS) entry which is preliminary data.</text>
</comment>
<feature type="transmembrane region" description="Helical" evidence="1">
    <location>
        <begin position="55"/>
        <end position="74"/>
    </location>
</feature>
<evidence type="ECO:0000256" key="1">
    <source>
        <dbReference type="SAM" id="Phobius"/>
    </source>
</evidence>
<sequence length="207" mass="22134">MESLYISAFVMGLLGGTHCAGMCGGIVSGLTVGISKNSRNSDSSLSLYLLAYNSGRILSYVVAGILISSIGNIADSIGSGMEVRRILTLIAASVMVLLGLYLTGWWTAAIIKIEKAGSLLWRAIEPFAKKFIPIRSTTHALVAGMLWGWLPCGLVYTALLWAISAETAIQGGMIMASFGIGTLPTLFGIGYFSNRVIIHLQKQWVRT</sequence>
<proteinExistence type="predicted"/>
<protein>
    <submittedName>
        <fullName evidence="3">Sulfite exporter TauE/SafE family protein</fullName>
    </submittedName>
</protein>
<dbReference type="InterPro" id="IPR039447">
    <property type="entry name" value="UreH-like_TM_dom"/>
</dbReference>
<evidence type="ECO:0000313" key="4">
    <source>
        <dbReference type="Proteomes" id="UP000654401"/>
    </source>
</evidence>
<feature type="transmembrane region" description="Helical" evidence="1">
    <location>
        <begin position="140"/>
        <end position="163"/>
    </location>
</feature>
<organism evidence="3 4">
    <name type="scientific">Candidatus Thiopontia autotrophica</name>
    <dbReference type="NCBI Taxonomy" id="2841688"/>
    <lineage>
        <taxon>Bacteria</taxon>
        <taxon>Pseudomonadati</taxon>
        <taxon>Pseudomonadota</taxon>
        <taxon>Gammaproteobacteria</taxon>
        <taxon>Candidatus Thiopontia</taxon>
    </lineage>
</organism>
<feature type="domain" description="Urease accessory protein UreH-like transmembrane" evidence="2">
    <location>
        <begin position="8"/>
        <end position="206"/>
    </location>
</feature>
<feature type="non-terminal residue" evidence="3">
    <location>
        <position position="207"/>
    </location>
</feature>
<name>A0A8J6P9I8_9GAMM</name>
<keyword evidence="1" id="KW-0472">Membrane</keyword>
<dbReference type="PANTHER" id="PTHR42208">
    <property type="entry name" value="HEAVY METAL TRANSPORTER-RELATED"/>
    <property type="match status" value="1"/>
</dbReference>
<dbReference type="Proteomes" id="UP000654401">
    <property type="component" value="Unassembled WGS sequence"/>
</dbReference>
<dbReference type="EMBL" id="JACNFK010000012">
    <property type="protein sequence ID" value="MBC8518916.1"/>
    <property type="molecule type" value="Genomic_DNA"/>
</dbReference>
<dbReference type="PANTHER" id="PTHR42208:SF1">
    <property type="entry name" value="HEAVY METAL TRANSPORTER"/>
    <property type="match status" value="1"/>
</dbReference>
<accession>A0A8J6P9I8</accession>
<feature type="transmembrane region" description="Helical" evidence="1">
    <location>
        <begin position="6"/>
        <end position="34"/>
    </location>
</feature>
<evidence type="ECO:0000259" key="2">
    <source>
        <dbReference type="Pfam" id="PF13386"/>
    </source>
</evidence>
<keyword evidence="1" id="KW-1133">Transmembrane helix</keyword>
<dbReference type="AlphaFoldDB" id="A0A8J6P9I8"/>
<reference evidence="3 4" key="1">
    <citation type="submission" date="2020-08" db="EMBL/GenBank/DDBJ databases">
        <title>Bridging the membrane lipid divide: bacteria of the FCB group superphylum have the potential to synthesize archaeal ether lipids.</title>
        <authorList>
            <person name="Villanueva L."/>
            <person name="Von Meijenfeldt F.A.B."/>
            <person name="Westbye A.B."/>
            <person name="Yadav S."/>
            <person name="Hopmans E.C."/>
            <person name="Dutilh B.E."/>
            <person name="Sinninghe Damste J.S."/>
        </authorList>
    </citation>
    <scope>NUCLEOTIDE SEQUENCE [LARGE SCALE GENOMIC DNA]</scope>
    <source>
        <strain evidence="3">NIOZ-UU100</strain>
    </source>
</reference>
<dbReference type="Pfam" id="PF13386">
    <property type="entry name" value="DsbD_2"/>
    <property type="match status" value="1"/>
</dbReference>
<gene>
    <name evidence="3" type="ORF">H8D24_00720</name>
</gene>
<feature type="transmembrane region" description="Helical" evidence="1">
    <location>
        <begin position="169"/>
        <end position="192"/>
    </location>
</feature>